<name>A0AAI8YIF6_9PEZI</name>
<sequence length="139" mass="14956">MAVAISTSGVGISSRKVIITMANHLSTPISSRQTSTLTQTYDGPTTTRASALGSTRRQTRIMAGSYIVVATLNTNPRPRTEKGGRTVIRESMRRGEHAVHVGEERRSSPPPSPSFSPKREQFIVVVVVIIAQALVLAMA</sequence>
<dbReference type="EMBL" id="CAUWAG010000007">
    <property type="protein sequence ID" value="CAJ2505792.1"/>
    <property type="molecule type" value="Genomic_DNA"/>
</dbReference>
<organism evidence="2 3">
    <name type="scientific">Anthostomella pinea</name>
    <dbReference type="NCBI Taxonomy" id="933095"/>
    <lineage>
        <taxon>Eukaryota</taxon>
        <taxon>Fungi</taxon>
        <taxon>Dikarya</taxon>
        <taxon>Ascomycota</taxon>
        <taxon>Pezizomycotina</taxon>
        <taxon>Sordariomycetes</taxon>
        <taxon>Xylariomycetidae</taxon>
        <taxon>Xylariales</taxon>
        <taxon>Xylariaceae</taxon>
        <taxon>Anthostomella</taxon>
    </lineage>
</organism>
<evidence type="ECO:0000313" key="2">
    <source>
        <dbReference type="EMBL" id="CAJ2505792.1"/>
    </source>
</evidence>
<feature type="region of interest" description="Disordered" evidence="1">
    <location>
        <begin position="89"/>
        <end position="116"/>
    </location>
</feature>
<gene>
    <name evidence="2" type="ORF">KHLLAP_LOCUS6260</name>
</gene>
<comment type="caution">
    <text evidence="2">The sequence shown here is derived from an EMBL/GenBank/DDBJ whole genome shotgun (WGS) entry which is preliminary data.</text>
</comment>
<accession>A0AAI8YIF6</accession>
<dbReference type="AlphaFoldDB" id="A0AAI8YIF6"/>
<keyword evidence="3" id="KW-1185">Reference proteome</keyword>
<feature type="region of interest" description="Disordered" evidence="1">
    <location>
        <begin position="29"/>
        <end position="55"/>
    </location>
</feature>
<dbReference type="Proteomes" id="UP001295740">
    <property type="component" value="Unassembled WGS sequence"/>
</dbReference>
<evidence type="ECO:0000313" key="3">
    <source>
        <dbReference type="Proteomes" id="UP001295740"/>
    </source>
</evidence>
<proteinExistence type="predicted"/>
<reference evidence="2" key="1">
    <citation type="submission" date="2023-10" db="EMBL/GenBank/DDBJ databases">
        <authorList>
            <person name="Hackl T."/>
        </authorList>
    </citation>
    <scope>NUCLEOTIDE SEQUENCE</scope>
</reference>
<feature type="compositionally biased region" description="Basic and acidic residues" evidence="1">
    <location>
        <begin position="89"/>
        <end position="107"/>
    </location>
</feature>
<evidence type="ECO:0000256" key="1">
    <source>
        <dbReference type="SAM" id="MobiDB-lite"/>
    </source>
</evidence>
<protein>
    <submittedName>
        <fullName evidence="2">Uu.00g131860.m01.CDS01</fullName>
    </submittedName>
</protein>